<feature type="non-terminal residue" evidence="4">
    <location>
        <position position="201"/>
    </location>
</feature>
<feature type="chain" id="PRO_5010703383" evidence="2">
    <location>
        <begin position="24"/>
        <end position="201"/>
    </location>
</feature>
<evidence type="ECO:0000256" key="1">
    <source>
        <dbReference type="SAM" id="MobiDB-lite"/>
    </source>
</evidence>
<gene>
    <name evidence="4" type="primary">LOC108741627</name>
</gene>
<reference evidence="4" key="1">
    <citation type="submission" date="2025-08" db="UniProtKB">
        <authorList>
            <consortium name="RefSeq"/>
        </authorList>
    </citation>
    <scope>IDENTIFICATION</scope>
    <source>
        <tissue evidence="4">Entire body</tissue>
    </source>
</reference>
<name>A0A1W4X7A9_AGRPL</name>
<proteinExistence type="predicted"/>
<dbReference type="STRING" id="224129.A0A1W4X7A9"/>
<feature type="compositionally biased region" description="Low complexity" evidence="1">
    <location>
        <begin position="116"/>
        <end position="136"/>
    </location>
</feature>
<feature type="region of interest" description="Disordered" evidence="1">
    <location>
        <begin position="36"/>
        <end position="158"/>
    </location>
</feature>
<accession>A0A1W4X7A9</accession>
<dbReference type="GeneID" id="108741627"/>
<evidence type="ECO:0000313" key="4">
    <source>
        <dbReference type="RefSeq" id="XP_018331986.1"/>
    </source>
</evidence>
<organism evidence="3 4">
    <name type="scientific">Agrilus planipennis</name>
    <name type="common">Emerald ash borer</name>
    <name type="synonym">Agrilus marcopoli</name>
    <dbReference type="NCBI Taxonomy" id="224129"/>
    <lineage>
        <taxon>Eukaryota</taxon>
        <taxon>Metazoa</taxon>
        <taxon>Ecdysozoa</taxon>
        <taxon>Arthropoda</taxon>
        <taxon>Hexapoda</taxon>
        <taxon>Insecta</taxon>
        <taxon>Pterygota</taxon>
        <taxon>Neoptera</taxon>
        <taxon>Endopterygota</taxon>
        <taxon>Coleoptera</taxon>
        <taxon>Polyphaga</taxon>
        <taxon>Elateriformia</taxon>
        <taxon>Buprestoidea</taxon>
        <taxon>Buprestidae</taxon>
        <taxon>Agrilinae</taxon>
        <taxon>Agrilus</taxon>
    </lineage>
</organism>
<protein>
    <submittedName>
        <fullName evidence="4">Uncharacterized protein LOC108741627</fullName>
    </submittedName>
</protein>
<dbReference type="Proteomes" id="UP000192223">
    <property type="component" value="Unplaced"/>
</dbReference>
<evidence type="ECO:0000313" key="3">
    <source>
        <dbReference type="Proteomes" id="UP000192223"/>
    </source>
</evidence>
<dbReference type="OrthoDB" id="10029630at2759"/>
<dbReference type="KEGG" id="apln:108741627"/>
<sequence>MGPEVLKVLACFPFLMSIIFAKAQLNLPPYSTPNPAYDRDSPFGGNQPFPGVTPGGDPLYSVAGRDDGENGRRQYGVTPGGDPRYSVAGRDDGENGRRQYGSDDVFRPNNPGNQFIPNDNDNNNVNNLRPNNNRPVDPNDPDNRIDNTVPNRRPQDPRFIGSDIRSLLQALDVQESQQCTNNVAAQWNFETEVNEATQLEA</sequence>
<dbReference type="RefSeq" id="XP_018331986.1">
    <property type="nucleotide sequence ID" value="XM_018476484.1"/>
</dbReference>
<feature type="signal peptide" evidence="2">
    <location>
        <begin position="1"/>
        <end position="23"/>
    </location>
</feature>
<keyword evidence="3" id="KW-1185">Reference proteome</keyword>
<dbReference type="InParanoid" id="A0A1W4X7A9"/>
<keyword evidence="2" id="KW-0732">Signal</keyword>
<feature type="compositionally biased region" description="Basic and acidic residues" evidence="1">
    <location>
        <begin position="89"/>
        <end position="106"/>
    </location>
</feature>
<dbReference type="AlphaFoldDB" id="A0A1W4X7A9"/>
<evidence type="ECO:0000256" key="2">
    <source>
        <dbReference type="SAM" id="SignalP"/>
    </source>
</evidence>